<organism evidence="2 3">
    <name type="scientific">Polarella glacialis</name>
    <name type="common">Dinoflagellate</name>
    <dbReference type="NCBI Taxonomy" id="89957"/>
    <lineage>
        <taxon>Eukaryota</taxon>
        <taxon>Sar</taxon>
        <taxon>Alveolata</taxon>
        <taxon>Dinophyceae</taxon>
        <taxon>Suessiales</taxon>
        <taxon>Suessiaceae</taxon>
        <taxon>Polarella</taxon>
    </lineage>
</organism>
<dbReference type="Proteomes" id="UP000654075">
    <property type="component" value="Unassembled WGS sequence"/>
</dbReference>
<accession>A0A813DTQ9</accession>
<comment type="caution">
    <text evidence="2">The sequence shown here is derived from an EMBL/GenBank/DDBJ whole genome shotgun (WGS) entry which is preliminary data.</text>
</comment>
<name>A0A813DTQ9_POLGL</name>
<gene>
    <name evidence="2" type="ORF">PGLA1383_LOCUS10011</name>
</gene>
<feature type="region of interest" description="Disordered" evidence="1">
    <location>
        <begin position="132"/>
        <end position="157"/>
    </location>
</feature>
<dbReference type="EMBL" id="CAJNNV010004870">
    <property type="protein sequence ID" value="CAE8591338.1"/>
    <property type="molecule type" value="Genomic_DNA"/>
</dbReference>
<feature type="non-terminal residue" evidence="2">
    <location>
        <position position="1"/>
    </location>
</feature>
<proteinExistence type="predicted"/>
<dbReference type="OrthoDB" id="408599at2759"/>
<evidence type="ECO:0000313" key="3">
    <source>
        <dbReference type="Proteomes" id="UP000654075"/>
    </source>
</evidence>
<keyword evidence="3" id="KW-1185">Reference proteome</keyword>
<evidence type="ECO:0000313" key="2">
    <source>
        <dbReference type="EMBL" id="CAE8591338.1"/>
    </source>
</evidence>
<sequence length="370" mass="40681">MHRAMLVGCRASQGLAGTVSTGGSRSLVVSAVRCISMSCWGTSRRTSTPNLPEGMDPRERHHCGNPKYIGKTPIQIVERFKDATNFPWYRLPQDLRTRRFEELWQLAHKSGHKAAKEAVTLLTNSAFDRGSAARQQAKVSQSIPGAPSQGAKDDLLEDGGRLTRSAKRALESGTPAVKAFGKGLHWPSLITSVRPSDGPPGAARVPLTSSPRMNRETPFAPDPDAQLSARSALSLSADEKEKEKARLQALVNSFIKKAVRGYPCVYLREGSAERIETQYRIDKNLEYLIVVSLKDSAQAEVTCPISMIQDIYCFAEDGASCFPPEVVEALWPGEPELLLMVVFANNDGKLYRFCILAESKATRDEFLECI</sequence>
<feature type="region of interest" description="Disordered" evidence="1">
    <location>
        <begin position="191"/>
        <end position="225"/>
    </location>
</feature>
<feature type="compositionally biased region" description="Polar residues" evidence="1">
    <location>
        <begin position="133"/>
        <end position="143"/>
    </location>
</feature>
<reference evidence="2" key="1">
    <citation type="submission" date="2021-02" db="EMBL/GenBank/DDBJ databases">
        <authorList>
            <person name="Dougan E. K."/>
            <person name="Rhodes N."/>
            <person name="Thang M."/>
            <person name="Chan C."/>
        </authorList>
    </citation>
    <scope>NUCLEOTIDE SEQUENCE</scope>
</reference>
<protein>
    <submittedName>
        <fullName evidence="2">Uncharacterized protein</fullName>
    </submittedName>
</protein>
<feature type="region of interest" description="Disordered" evidence="1">
    <location>
        <begin position="46"/>
        <end position="67"/>
    </location>
</feature>
<evidence type="ECO:0000256" key="1">
    <source>
        <dbReference type="SAM" id="MobiDB-lite"/>
    </source>
</evidence>
<dbReference type="AlphaFoldDB" id="A0A813DTQ9"/>